<dbReference type="RefSeq" id="WP_137250216.1">
    <property type="nucleotide sequence ID" value="NZ_SZQA01000033.1"/>
</dbReference>
<evidence type="ECO:0000256" key="1">
    <source>
        <dbReference type="SAM" id="MobiDB-lite"/>
    </source>
</evidence>
<proteinExistence type="predicted"/>
<organism evidence="2 3">
    <name type="scientific">Herbidospora galbida</name>
    <dbReference type="NCBI Taxonomy" id="2575442"/>
    <lineage>
        <taxon>Bacteria</taxon>
        <taxon>Bacillati</taxon>
        <taxon>Actinomycetota</taxon>
        <taxon>Actinomycetes</taxon>
        <taxon>Streptosporangiales</taxon>
        <taxon>Streptosporangiaceae</taxon>
        <taxon>Herbidospora</taxon>
    </lineage>
</organism>
<keyword evidence="3" id="KW-1185">Reference proteome</keyword>
<protein>
    <submittedName>
        <fullName evidence="2">Uncharacterized protein</fullName>
    </submittedName>
</protein>
<dbReference type="AlphaFoldDB" id="A0A4U3M8J4"/>
<dbReference type="SUPFAM" id="SSF47413">
    <property type="entry name" value="lambda repressor-like DNA-binding domains"/>
    <property type="match status" value="1"/>
</dbReference>
<dbReference type="EMBL" id="SZQA01000033">
    <property type="protein sequence ID" value="TKK84632.1"/>
    <property type="molecule type" value="Genomic_DNA"/>
</dbReference>
<sequence>MSESERERPDEYRTPIDEFIDKARRAQGLSWNELVEKARMTKSGLMSVRNGDTRSIRPKTSTGLDDALGLPRGTIEKVFKGDTAIDMSPKILTVHSSARISPEMAMQLLELANKHGHALIIKDNANTEEEGRNE</sequence>
<evidence type="ECO:0000313" key="2">
    <source>
        <dbReference type="EMBL" id="TKK84632.1"/>
    </source>
</evidence>
<dbReference type="Proteomes" id="UP000308705">
    <property type="component" value="Unassembled WGS sequence"/>
</dbReference>
<dbReference type="GO" id="GO:0003677">
    <property type="term" value="F:DNA binding"/>
    <property type="evidence" value="ECO:0007669"/>
    <property type="project" value="InterPro"/>
</dbReference>
<accession>A0A4U3M8J4</accession>
<feature type="region of interest" description="Disordered" evidence="1">
    <location>
        <begin position="49"/>
        <end position="68"/>
    </location>
</feature>
<evidence type="ECO:0000313" key="3">
    <source>
        <dbReference type="Proteomes" id="UP000308705"/>
    </source>
</evidence>
<dbReference type="InterPro" id="IPR010982">
    <property type="entry name" value="Lambda_DNA-bd_dom_sf"/>
</dbReference>
<gene>
    <name evidence="2" type="ORF">FDA94_28805</name>
</gene>
<name>A0A4U3M8J4_9ACTN</name>
<comment type="caution">
    <text evidence="2">The sequence shown here is derived from an EMBL/GenBank/DDBJ whole genome shotgun (WGS) entry which is preliminary data.</text>
</comment>
<reference evidence="2 3" key="1">
    <citation type="submission" date="2019-04" db="EMBL/GenBank/DDBJ databases">
        <title>Herbidospora sp. NEAU-GS14.nov., a novel actinomycete isolated from soil.</title>
        <authorList>
            <person name="Han L."/>
        </authorList>
    </citation>
    <scope>NUCLEOTIDE SEQUENCE [LARGE SCALE GENOMIC DNA]</scope>
    <source>
        <strain evidence="2 3">NEAU-GS14</strain>
    </source>
</reference>